<feature type="non-terminal residue" evidence="2">
    <location>
        <position position="87"/>
    </location>
</feature>
<proteinExistence type="predicted"/>
<gene>
    <name evidence="2" type="ORF">NAV_LOCUS9075</name>
</gene>
<name>A0A498SQL2_ACAVI</name>
<protein>
    <submittedName>
        <fullName evidence="2">Uncharacterized protein</fullName>
    </submittedName>
</protein>
<dbReference type="Proteomes" id="UP000276991">
    <property type="component" value="Unassembled WGS sequence"/>
</dbReference>
<dbReference type="AlphaFoldDB" id="A0A498SQL2"/>
<evidence type="ECO:0000313" key="2">
    <source>
        <dbReference type="EMBL" id="VBB34284.1"/>
    </source>
</evidence>
<sequence>MLTQKTETINPMPHQQAAGNFWQELNQGEEELDEQMENSNGEVVELREEEITESTADCKLIIIGICVFIILTLLIVIKFNMMKAHMP</sequence>
<evidence type="ECO:0000256" key="1">
    <source>
        <dbReference type="SAM" id="Phobius"/>
    </source>
</evidence>
<dbReference type="EMBL" id="UPTC01003293">
    <property type="protein sequence ID" value="VBB34284.1"/>
    <property type="molecule type" value="Genomic_DNA"/>
</dbReference>
<organism evidence="2 3">
    <name type="scientific">Acanthocheilonema viteae</name>
    <name type="common">Filarial nematode worm</name>
    <name type="synonym">Dipetalonema viteae</name>
    <dbReference type="NCBI Taxonomy" id="6277"/>
    <lineage>
        <taxon>Eukaryota</taxon>
        <taxon>Metazoa</taxon>
        <taxon>Ecdysozoa</taxon>
        <taxon>Nematoda</taxon>
        <taxon>Chromadorea</taxon>
        <taxon>Rhabditida</taxon>
        <taxon>Spirurina</taxon>
        <taxon>Spiruromorpha</taxon>
        <taxon>Filarioidea</taxon>
        <taxon>Onchocercidae</taxon>
        <taxon>Acanthocheilonema</taxon>
    </lineage>
</organism>
<reference evidence="2 3" key="1">
    <citation type="submission" date="2018-08" db="EMBL/GenBank/DDBJ databases">
        <authorList>
            <person name="Laetsch R D."/>
            <person name="Stevens L."/>
            <person name="Kumar S."/>
            <person name="Blaxter L. M."/>
        </authorList>
    </citation>
    <scope>NUCLEOTIDE SEQUENCE [LARGE SCALE GENOMIC DNA]</scope>
</reference>
<feature type="transmembrane region" description="Helical" evidence="1">
    <location>
        <begin position="60"/>
        <end position="81"/>
    </location>
</feature>
<keyword evidence="1" id="KW-1133">Transmembrane helix</keyword>
<evidence type="ECO:0000313" key="3">
    <source>
        <dbReference type="Proteomes" id="UP000276991"/>
    </source>
</evidence>
<keyword evidence="1" id="KW-0812">Transmembrane</keyword>
<keyword evidence="3" id="KW-1185">Reference proteome</keyword>
<accession>A0A498SQL2</accession>
<keyword evidence="1" id="KW-0472">Membrane</keyword>